<protein>
    <submittedName>
        <fullName evidence="2">Uncharacterized protein</fullName>
    </submittedName>
</protein>
<dbReference type="WBParaSite" id="nRc.2.0.1.t03840-RA">
    <property type="protein sequence ID" value="nRc.2.0.1.t03840-RA"/>
    <property type="gene ID" value="nRc.2.0.1.g03840"/>
</dbReference>
<evidence type="ECO:0000313" key="1">
    <source>
        <dbReference type="Proteomes" id="UP000887565"/>
    </source>
</evidence>
<sequence>MEMIFIVFITTLRATYEVYEVSENLKNASESHKRYLDRKAKEQVYDLNDLILLINNKKATKIDEDYIGPFLVVENSEISKNVITVDSLDCPGQTQKVSLSRVKPYMPCMASAILESEDSGPPRLGKELKNL</sequence>
<reference evidence="2" key="1">
    <citation type="submission" date="2022-11" db="UniProtKB">
        <authorList>
            <consortium name="WormBaseParasite"/>
        </authorList>
    </citation>
    <scope>IDENTIFICATION</scope>
</reference>
<evidence type="ECO:0000313" key="2">
    <source>
        <dbReference type="WBParaSite" id="nRc.2.0.1.t03840-RA"/>
    </source>
</evidence>
<organism evidence="1 2">
    <name type="scientific">Romanomermis culicivorax</name>
    <name type="common">Nematode worm</name>
    <dbReference type="NCBI Taxonomy" id="13658"/>
    <lineage>
        <taxon>Eukaryota</taxon>
        <taxon>Metazoa</taxon>
        <taxon>Ecdysozoa</taxon>
        <taxon>Nematoda</taxon>
        <taxon>Enoplea</taxon>
        <taxon>Dorylaimia</taxon>
        <taxon>Mermithida</taxon>
        <taxon>Mermithoidea</taxon>
        <taxon>Mermithidae</taxon>
        <taxon>Romanomermis</taxon>
    </lineage>
</organism>
<dbReference type="AlphaFoldDB" id="A0A915HQW0"/>
<keyword evidence="1" id="KW-1185">Reference proteome</keyword>
<dbReference type="Proteomes" id="UP000887565">
    <property type="component" value="Unplaced"/>
</dbReference>
<proteinExistence type="predicted"/>
<accession>A0A915HQW0</accession>
<name>A0A915HQW0_ROMCU</name>